<dbReference type="SUPFAM" id="SSF50199">
    <property type="entry name" value="Staphylococcal nuclease"/>
    <property type="match status" value="1"/>
</dbReference>
<accession>A0A1X9NGT2</accession>
<name>A0A1X9NGT2_9GAMM</name>
<dbReference type="SMART" id="SM00318">
    <property type="entry name" value="SNc"/>
    <property type="match status" value="1"/>
</dbReference>
<dbReference type="Pfam" id="PF00565">
    <property type="entry name" value="SNase"/>
    <property type="match status" value="1"/>
</dbReference>
<dbReference type="PROSITE" id="PS50830">
    <property type="entry name" value="TNASE_3"/>
    <property type="match status" value="1"/>
</dbReference>
<reference evidence="3 4" key="1">
    <citation type="submission" date="2016-11" db="EMBL/GenBank/DDBJ databases">
        <title>Trade-off between light-utilization and light-protection in marine flavobacteria.</title>
        <authorList>
            <person name="Kumagai Y."/>
        </authorList>
    </citation>
    <scope>NUCLEOTIDE SEQUENCE [LARGE SCALE GENOMIC DNA]</scope>
    <source>
        <strain evidence="3 4">NBRC 107125</strain>
    </source>
</reference>
<evidence type="ECO:0000313" key="4">
    <source>
        <dbReference type="Proteomes" id="UP000193450"/>
    </source>
</evidence>
<sequence length="276" mass="30523">MIITRSLNKAPSQFWLGVFVSVICFFSLPAVAAELCAASGKIEWAQIKKIVDGDTLHLRDGRKVRVMGINSPEIGYRKKDDPGYPQPLAMAAKQAAENFFSSGSKVGLRFGELRVDHYGRVLAHVYRADGASLSAHLLSQGLAWHVVVPPNVSGWQCLQAVEIAAKKQSAGLWGHLAYPTKQANHLSMNDTGFQQITGKVVAVNRTRGGWWVQLGQLAVRVQDKHLKYLDDVTPQDWLHQTLTLRGWVIDRSQSSAVKKKGYSALMINLQHSAMLK</sequence>
<dbReference type="Gene3D" id="2.40.50.90">
    <property type="match status" value="1"/>
</dbReference>
<feature type="signal peptide" evidence="1">
    <location>
        <begin position="1"/>
        <end position="32"/>
    </location>
</feature>
<protein>
    <recommendedName>
        <fullName evidence="2">TNase-like domain-containing protein</fullName>
    </recommendedName>
</protein>
<evidence type="ECO:0000256" key="1">
    <source>
        <dbReference type="SAM" id="SignalP"/>
    </source>
</evidence>
<dbReference type="KEGG" id="osg:BST96_09875"/>
<keyword evidence="1" id="KW-0732">Signal</keyword>
<dbReference type="STRING" id="716816.BST96_09875"/>
<dbReference type="InterPro" id="IPR016071">
    <property type="entry name" value="Staphylococal_nuclease_OB-fold"/>
</dbReference>
<organism evidence="3 4">
    <name type="scientific">Oceanicoccus sagamiensis</name>
    <dbReference type="NCBI Taxonomy" id="716816"/>
    <lineage>
        <taxon>Bacteria</taxon>
        <taxon>Pseudomonadati</taxon>
        <taxon>Pseudomonadota</taxon>
        <taxon>Gammaproteobacteria</taxon>
        <taxon>Cellvibrionales</taxon>
        <taxon>Spongiibacteraceae</taxon>
        <taxon>Oceanicoccus</taxon>
    </lineage>
</organism>
<gene>
    <name evidence="3" type="ORF">BST96_09875</name>
</gene>
<keyword evidence="4" id="KW-1185">Reference proteome</keyword>
<dbReference type="AlphaFoldDB" id="A0A1X9NGT2"/>
<feature type="chain" id="PRO_5010996383" description="TNase-like domain-containing protein" evidence="1">
    <location>
        <begin position="33"/>
        <end position="276"/>
    </location>
</feature>
<proteinExistence type="predicted"/>
<evidence type="ECO:0000259" key="2">
    <source>
        <dbReference type="PROSITE" id="PS50830"/>
    </source>
</evidence>
<dbReference type="InterPro" id="IPR035437">
    <property type="entry name" value="SNase_OB-fold_sf"/>
</dbReference>
<evidence type="ECO:0000313" key="3">
    <source>
        <dbReference type="EMBL" id="ARN76361.1"/>
    </source>
</evidence>
<feature type="domain" description="TNase-like" evidence="2">
    <location>
        <begin position="41"/>
        <end position="175"/>
    </location>
</feature>
<dbReference type="Proteomes" id="UP000193450">
    <property type="component" value="Chromosome"/>
</dbReference>
<dbReference type="EMBL" id="CP019343">
    <property type="protein sequence ID" value="ARN76361.1"/>
    <property type="molecule type" value="Genomic_DNA"/>
</dbReference>